<dbReference type="AlphaFoldDB" id="A5BCT5"/>
<accession>A5BCT5</accession>
<proteinExistence type="predicted"/>
<name>A5BCT5_VITVI</name>
<sequence length="129" mass="14621">MDDIKETVRNSGDKLCRAVASLTTRLCDVSLTGTSDAKQAMDIVLPFLLAEGIMSKVNNISKASIAIVMKLAKTMPWRVKANKEQAREYLETRNLQVYYQRKLYKMLDLKCLSTLNSKVLWPNEASTYL</sequence>
<dbReference type="PANTHER" id="PTHR23346">
    <property type="entry name" value="TRANSLATIONAL ACTIVATOR GCN1-RELATED"/>
    <property type="match status" value="1"/>
</dbReference>
<organism evidence="2">
    <name type="scientific">Vitis vinifera</name>
    <name type="common">Grape</name>
    <dbReference type="NCBI Taxonomy" id="29760"/>
    <lineage>
        <taxon>Eukaryota</taxon>
        <taxon>Viridiplantae</taxon>
        <taxon>Streptophyta</taxon>
        <taxon>Embryophyta</taxon>
        <taxon>Tracheophyta</taxon>
        <taxon>Spermatophyta</taxon>
        <taxon>Magnoliopsida</taxon>
        <taxon>eudicotyledons</taxon>
        <taxon>Gunneridae</taxon>
        <taxon>Pentapetalae</taxon>
        <taxon>rosids</taxon>
        <taxon>Vitales</taxon>
        <taxon>Vitaceae</taxon>
        <taxon>Viteae</taxon>
        <taxon>Vitis</taxon>
    </lineage>
</organism>
<dbReference type="ExpressionAtlas" id="A5BCT5">
    <property type="expression patterns" value="baseline and differential"/>
</dbReference>
<dbReference type="PANTHER" id="PTHR23346:SF19">
    <property type="entry name" value="PROTEASOME ADAPTER AND SCAFFOLD PROTEIN ECM29"/>
    <property type="match status" value="1"/>
</dbReference>
<evidence type="ECO:0000256" key="1">
    <source>
        <dbReference type="ARBA" id="ARBA00022737"/>
    </source>
</evidence>
<dbReference type="EMBL" id="AM454821">
    <property type="protein sequence ID" value="CAN65492.1"/>
    <property type="molecule type" value="Genomic_DNA"/>
</dbReference>
<evidence type="ECO:0000313" key="2">
    <source>
        <dbReference type="EMBL" id="CAN65492.1"/>
    </source>
</evidence>
<gene>
    <name evidence="2" type="ORF">VITISV_003158</name>
</gene>
<reference evidence="2" key="1">
    <citation type="journal article" date="2007" name="PLoS ONE">
        <title>The first genome sequence of an elite grapevine cultivar (Pinot noir Vitis vinifera L.): coping with a highly heterozygous genome.</title>
        <authorList>
            <person name="Velasco R."/>
            <person name="Zharkikh A."/>
            <person name="Troggio M."/>
            <person name="Cartwright D.A."/>
            <person name="Cestaro A."/>
            <person name="Pruss D."/>
            <person name="Pindo M."/>
            <person name="FitzGerald L.M."/>
            <person name="Vezzulli S."/>
            <person name="Reid J."/>
            <person name="Malacarne G."/>
            <person name="Iliev D."/>
            <person name="Coppola G."/>
            <person name="Wardell B."/>
            <person name="Micheletti D."/>
            <person name="Macalma T."/>
            <person name="Facci M."/>
            <person name="Mitchell J.T."/>
            <person name="Perazzolli M."/>
            <person name="Eldredge G."/>
            <person name="Gatto P."/>
            <person name="Oyzerski R."/>
            <person name="Moretto M."/>
            <person name="Gutin N."/>
            <person name="Stefanini M."/>
            <person name="Chen Y."/>
            <person name="Segala C."/>
            <person name="Davenport C."/>
            <person name="Dematte L."/>
            <person name="Mraz A."/>
            <person name="Battilana J."/>
            <person name="Stormo K."/>
            <person name="Costa F."/>
            <person name="Tao Q."/>
            <person name="Si-Ammour A."/>
            <person name="Harkins T."/>
            <person name="Lackey A."/>
            <person name="Perbost C."/>
            <person name="Taillon B."/>
            <person name="Stella A."/>
            <person name="Solovyev V."/>
            <person name="Fawcett J.A."/>
            <person name="Sterck L."/>
            <person name="Vandepoele K."/>
            <person name="Grando S.M."/>
            <person name="Toppo S."/>
            <person name="Moser C."/>
            <person name="Lanchbury J."/>
            <person name="Bogden R."/>
            <person name="Skolnick M."/>
            <person name="Sgaramella V."/>
            <person name="Bhatnagar S.K."/>
            <person name="Fontana P."/>
            <person name="Gutin A."/>
            <person name="Van de Peer Y."/>
            <person name="Salamini F."/>
            <person name="Viola R."/>
        </authorList>
    </citation>
    <scope>NUCLEOTIDE SEQUENCE</scope>
</reference>
<protein>
    <submittedName>
        <fullName evidence="2">Uncharacterized protein</fullName>
    </submittedName>
</protein>
<keyword evidence="1" id="KW-0677">Repeat</keyword>